<feature type="transmembrane region" description="Helical" evidence="1">
    <location>
        <begin position="201"/>
        <end position="218"/>
    </location>
</feature>
<feature type="transmembrane region" description="Helical" evidence="1">
    <location>
        <begin position="698"/>
        <end position="719"/>
    </location>
</feature>
<feature type="transmembrane region" description="Helical" evidence="1">
    <location>
        <begin position="1097"/>
        <end position="1117"/>
    </location>
</feature>
<feature type="transmembrane region" description="Helical" evidence="1">
    <location>
        <begin position="1016"/>
        <end position="1033"/>
    </location>
</feature>
<feature type="transmembrane region" description="Helical" evidence="1">
    <location>
        <begin position="883"/>
        <end position="903"/>
    </location>
</feature>
<feature type="transmembrane region" description="Helical" evidence="1">
    <location>
        <begin position="644"/>
        <end position="663"/>
    </location>
</feature>
<dbReference type="EMBL" id="RBKT01000001">
    <property type="protein sequence ID" value="RKR88189.1"/>
    <property type="molecule type" value="Genomic_DNA"/>
</dbReference>
<feature type="transmembrane region" description="Helical" evidence="1">
    <location>
        <begin position="339"/>
        <end position="360"/>
    </location>
</feature>
<feature type="transmembrane region" description="Helical" evidence="1">
    <location>
        <begin position="614"/>
        <end position="638"/>
    </location>
</feature>
<feature type="transmembrane region" description="Helical" evidence="1">
    <location>
        <begin position="517"/>
        <end position="537"/>
    </location>
</feature>
<keyword evidence="1" id="KW-1133">Transmembrane helix</keyword>
<evidence type="ECO:0000256" key="1">
    <source>
        <dbReference type="SAM" id="Phobius"/>
    </source>
</evidence>
<feature type="transmembrane region" description="Helical" evidence="1">
    <location>
        <begin position="802"/>
        <end position="820"/>
    </location>
</feature>
<feature type="transmembrane region" description="Helical" evidence="1">
    <location>
        <begin position="670"/>
        <end position="692"/>
    </location>
</feature>
<accession>A0A495JJL0</accession>
<gene>
    <name evidence="2" type="ORF">BDK92_2497</name>
</gene>
<feature type="transmembrane region" description="Helical" evidence="1">
    <location>
        <begin position="1123"/>
        <end position="1141"/>
    </location>
</feature>
<feature type="transmembrane region" description="Helical" evidence="1">
    <location>
        <begin position="856"/>
        <end position="876"/>
    </location>
</feature>
<dbReference type="Proteomes" id="UP000277671">
    <property type="component" value="Unassembled WGS sequence"/>
</dbReference>
<feature type="transmembrane region" description="Helical" evidence="1">
    <location>
        <begin position="249"/>
        <end position="269"/>
    </location>
</feature>
<keyword evidence="1" id="KW-0812">Transmembrane</keyword>
<feature type="transmembrane region" description="Helical" evidence="1">
    <location>
        <begin position="827"/>
        <end position="850"/>
    </location>
</feature>
<feature type="transmembrane region" description="Helical" evidence="1">
    <location>
        <begin position="312"/>
        <end position="333"/>
    </location>
</feature>
<feature type="transmembrane region" description="Helical" evidence="1">
    <location>
        <begin position="569"/>
        <end position="589"/>
    </location>
</feature>
<reference evidence="2 3" key="1">
    <citation type="submission" date="2018-10" db="EMBL/GenBank/DDBJ databases">
        <title>Sequencing the genomes of 1000 actinobacteria strains.</title>
        <authorList>
            <person name="Klenk H.-P."/>
        </authorList>
    </citation>
    <scope>NUCLEOTIDE SEQUENCE [LARGE SCALE GENOMIC DNA]</scope>
    <source>
        <strain evidence="2 3">DSM 45175</strain>
    </source>
</reference>
<organism evidence="2 3">
    <name type="scientific">Micromonospora pisi</name>
    <dbReference type="NCBI Taxonomy" id="589240"/>
    <lineage>
        <taxon>Bacteria</taxon>
        <taxon>Bacillati</taxon>
        <taxon>Actinomycetota</taxon>
        <taxon>Actinomycetes</taxon>
        <taxon>Micromonosporales</taxon>
        <taxon>Micromonosporaceae</taxon>
        <taxon>Micromonospora</taxon>
    </lineage>
</organism>
<protein>
    <submittedName>
        <fullName evidence="2">Uncharacterized protein</fullName>
    </submittedName>
</protein>
<feature type="transmembrane region" description="Helical" evidence="1">
    <location>
        <begin position="1045"/>
        <end position="1066"/>
    </location>
</feature>
<keyword evidence="3" id="KW-1185">Reference proteome</keyword>
<sequence length="1208" mass="120113">MSNPPSLYPCPGCGAGANLSTGCPRCGRAPDPVAAEVVRLDGEIVALTARVEQTRQAYTALVTTLDGLRRRRAELAAQVRVVATRPAPAPVVHAAAPPPVRPEASTRTVQNLLFVLGGLLLCAAAIVFIAVTWSVVGVAGRAAILAGVTAGVLALPPLAKRRGLTATAETFSVVGLLLLALDGYAAWSVNLLDVRAWSGPTYAALVWGVSAAVALGYQRLTRLDAPWFTALALVQPVLPLLVSETDPGAAGWALAFATLAGFNLIVVYAERIRSAPVPETGEPAPAGVRVGGGGTDGAAPGGVAPARRVVGWVAYAAALAVAAFCGLIALLVGDGPGTPVLAGGPLLVAVAVLVAGAVLARNAGFQAAAGLVVVLTLAAATLRPVLDLAPPSALVASGVVIAVLAGAVAWGRRWLPVEVWRGPWIGGLLLGGALGSLTFAMAAMTGLAAVDRSRPAWRGSGTGLVSTLDWQASVTVLLVALALAMLLPRPAREPVAVAGVGLAVLAFPAALPLPWWGLAGVELAVAVPLLLAAVRVPAPGVASVLVRAVVGAALAGHAFLVALARPTSAAAVLGTIMLTGLVVAVLAGAGRPGEDGTDGDGDGTPDPVTAVRRVIGGAALTVGLFAVPATTTVGLFAAGVQPWWQARAALASGVLVLGAVALVRRRRPDHLPYADTALAGTALVTGLAPLAGGTDEPLGLYSALALLLGVAALQIGGVLTARAGTPTGTGPVEAPRAGTRLPGPVSASLLCVPVLAFPVLLAVAPTVGAVLLGPYGWLGRVWSGTPTGVGLAPHGWPVDGRAGAALVVLTGVLALAGWGWHRSLGGAALVAFPVAATAVPVVLACVGANWPVVPAVALLGGLAALLAGTVPIGRTAAPGATRFGLVAVPAGVLLAAAGLAGALPTKASTLLALGLVVLVATAIGAAAGGAAPLPAVRVVGWLVASGAALTLAVAASRAAELPLRVAALVVLGVATVVLAGGALLRGRRPAESIAIEAAGHAGALVALLLTVGSARYAAAVATIWGVVVGVRALRPGEPARRRSLLASAAAGCELLAVWVLLGSAQVAVLEAYTLPTALCALVVGALALRVQPALSSWVTYGPGLAAALLPSLASVLVDGDQPWRRLLLGVGALVVVLAGAHWRQQAPVLLGGATLAVVALHEVVGAWDQLPRWIFLAAGGLALIGLAITYERRRRDLSRWRAAVSRMS</sequence>
<proteinExistence type="predicted"/>
<feature type="transmembrane region" description="Helical" evidence="1">
    <location>
        <begin position="909"/>
        <end position="931"/>
    </location>
</feature>
<dbReference type="OrthoDB" id="5167942at2"/>
<evidence type="ECO:0000313" key="2">
    <source>
        <dbReference type="EMBL" id="RKR88189.1"/>
    </source>
</evidence>
<feature type="transmembrane region" description="Helical" evidence="1">
    <location>
        <begin position="965"/>
        <end position="984"/>
    </location>
</feature>
<dbReference type="AlphaFoldDB" id="A0A495JJL0"/>
<feature type="transmembrane region" description="Helical" evidence="1">
    <location>
        <begin position="367"/>
        <end position="386"/>
    </location>
</feature>
<dbReference type="RefSeq" id="WP_121156839.1">
    <property type="nucleotide sequence ID" value="NZ_RBKT01000001.1"/>
</dbReference>
<feature type="transmembrane region" description="Helical" evidence="1">
    <location>
        <begin position="494"/>
        <end position="511"/>
    </location>
</feature>
<feature type="transmembrane region" description="Helical" evidence="1">
    <location>
        <begin position="938"/>
        <end position="959"/>
    </location>
</feature>
<feature type="transmembrane region" description="Helical" evidence="1">
    <location>
        <begin position="112"/>
        <end position="136"/>
    </location>
</feature>
<keyword evidence="1" id="KW-0472">Membrane</keyword>
<evidence type="ECO:0000313" key="3">
    <source>
        <dbReference type="Proteomes" id="UP000277671"/>
    </source>
</evidence>
<dbReference type="InterPro" id="IPR058062">
    <property type="entry name" value="SCO7613_C"/>
</dbReference>
<feature type="transmembrane region" description="Helical" evidence="1">
    <location>
        <begin position="225"/>
        <end position="243"/>
    </location>
</feature>
<comment type="caution">
    <text evidence="2">The sequence shown here is derived from an EMBL/GenBank/DDBJ whole genome shotgun (WGS) entry which is preliminary data.</text>
</comment>
<feature type="transmembrane region" description="Helical" evidence="1">
    <location>
        <begin position="544"/>
        <end position="563"/>
    </location>
</feature>
<feature type="transmembrane region" description="Helical" evidence="1">
    <location>
        <begin position="749"/>
        <end position="772"/>
    </location>
</feature>
<feature type="transmembrane region" description="Helical" evidence="1">
    <location>
        <begin position="171"/>
        <end position="189"/>
    </location>
</feature>
<dbReference type="NCBIfam" id="NF047321">
    <property type="entry name" value="SCO7613_CTERM"/>
    <property type="match status" value="1"/>
</dbReference>
<feature type="transmembrane region" description="Helical" evidence="1">
    <location>
        <begin position="423"/>
        <end position="450"/>
    </location>
</feature>
<feature type="transmembrane region" description="Helical" evidence="1">
    <location>
        <begin position="1173"/>
        <end position="1190"/>
    </location>
</feature>
<name>A0A495JJL0_9ACTN</name>
<feature type="transmembrane region" description="Helical" evidence="1">
    <location>
        <begin position="1072"/>
        <end position="1090"/>
    </location>
</feature>
<feature type="transmembrane region" description="Helical" evidence="1">
    <location>
        <begin position="392"/>
        <end position="411"/>
    </location>
</feature>
<feature type="transmembrane region" description="Helical" evidence="1">
    <location>
        <begin position="142"/>
        <end position="159"/>
    </location>
</feature>
<feature type="transmembrane region" description="Helical" evidence="1">
    <location>
        <begin position="470"/>
        <end position="487"/>
    </location>
</feature>